<dbReference type="Gene3D" id="2.40.170.20">
    <property type="entry name" value="TonB-dependent receptor, beta-barrel domain"/>
    <property type="match status" value="2"/>
</dbReference>
<evidence type="ECO:0000256" key="8">
    <source>
        <dbReference type="ARBA" id="ARBA00023077"/>
    </source>
</evidence>
<dbReference type="InterPro" id="IPR036942">
    <property type="entry name" value="Beta-barrel_TonB_sf"/>
</dbReference>
<keyword evidence="5 11" id="KW-0812">Transmembrane</keyword>
<proteinExistence type="inferred from homology"/>
<keyword evidence="13" id="KW-0732">Signal</keyword>
<evidence type="ECO:0000256" key="5">
    <source>
        <dbReference type="ARBA" id="ARBA00022692"/>
    </source>
</evidence>
<comment type="subcellular location">
    <subcellularLocation>
        <location evidence="1 11">Cell outer membrane</location>
        <topology evidence="1 11">Multi-pass membrane protein</topology>
    </subcellularLocation>
</comment>
<dbReference type="EMBL" id="JAVRIF010000003">
    <property type="protein sequence ID" value="MDT0603576.1"/>
    <property type="molecule type" value="Genomic_DNA"/>
</dbReference>
<gene>
    <name evidence="16" type="ORF">RM573_08210</name>
</gene>
<evidence type="ECO:0000256" key="6">
    <source>
        <dbReference type="ARBA" id="ARBA00023004"/>
    </source>
</evidence>
<organism evidence="16 17">
    <name type="scientific">Thalassotalea castellviae</name>
    <dbReference type="NCBI Taxonomy" id="3075612"/>
    <lineage>
        <taxon>Bacteria</taxon>
        <taxon>Pseudomonadati</taxon>
        <taxon>Pseudomonadota</taxon>
        <taxon>Gammaproteobacteria</taxon>
        <taxon>Alteromonadales</taxon>
        <taxon>Colwelliaceae</taxon>
        <taxon>Thalassotalea</taxon>
    </lineage>
</organism>
<feature type="chain" id="PRO_5045096227" evidence="13">
    <location>
        <begin position="37"/>
        <end position="878"/>
    </location>
</feature>
<evidence type="ECO:0000259" key="14">
    <source>
        <dbReference type="Pfam" id="PF00593"/>
    </source>
</evidence>
<evidence type="ECO:0000256" key="11">
    <source>
        <dbReference type="PROSITE-ProRule" id="PRU01360"/>
    </source>
</evidence>
<dbReference type="SUPFAM" id="SSF56935">
    <property type="entry name" value="Porins"/>
    <property type="match status" value="1"/>
</dbReference>
<evidence type="ECO:0000256" key="2">
    <source>
        <dbReference type="ARBA" id="ARBA00022448"/>
    </source>
</evidence>
<name>A0ABU3A078_9GAMM</name>
<dbReference type="InterPro" id="IPR000531">
    <property type="entry name" value="Beta-barrel_TonB"/>
</dbReference>
<dbReference type="InterPro" id="IPR012910">
    <property type="entry name" value="Plug_dom"/>
</dbReference>
<keyword evidence="16" id="KW-0675">Receptor</keyword>
<keyword evidence="9 11" id="KW-0472">Membrane</keyword>
<evidence type="ECO:0000259" key="15">
    <source>
        <dbReference type="Pfam" id="PF07715"/>
    </source>
</evidence>
<keyword evidence="7" id="KW-0406">Ion transport</keyword>
<feature type="domain" description="TonB-dependent receptor plug" evidence="15">
    <location>
        <begin position="59"/>
        <end position="165"/>
    </location>
</feature>
<evidence type="ECO:0000256" key="12">
    <source>
        <dbReference type="RuleBase" id="RU003357"/>
    </source>
</evidence>
<reference evidence="16 17" key="1">
    <citation type="submission" date="2023-09" db="EMBL/GenBank/DDBJ databases">
        <authorList>
            <person name="Rey-Velasco X."/>
        </authorList>
    </citation>
    <scope>NUCLEOTIDE SEQUENCE [LARGE SCALE GENOMIC DNA]</scope>
    <source>
        <strain evidence="16 17">W431</strain>
    </source>
</reference>
<keyword evidence="10 11" id="KW-0998">Cell outer membrane</keyword>
<evidence type="ECO:0000256" key="7">
    <source>
        <dbReference type="ARBA" id="ARBA00023065"/>
    </source>
</evidence>
<evidence type="ECO:0000256" key="3">
    <source>
        <dbReference type="ARBA" id="ARBA00022452"/>
    </source>
</evidence>
<dbReference type="PANTHER" id="PTHR32552:SF81">
    <property type="entry name" value="TONB-DEPENDENT OUTER MEMBRANE RECEPTOR"/>
    <property type="match status" value="1"/>
</dbReference>
<evidence type="ECO:0000256" key="9">
    <source>
        <dbReference type="ARBA" id="ARBA00023136"/>
    </source>
</evidence>
<keyword evidence="2 11" id="KW-0813">Transport</keyword>
<feature type="signal peptide" evidence="13">
    <location>
        <begin position="1"/>
        <end position="36"/>
    </location>
</feature>
<dbReference type="Pfam" id="PF07715">
    <property type="entry name" value="Plug"/>
    <property type="match status" value="1"/>
</dbReference>
<dbReference type="Pfam" id="PF00593">
    <property type="entry name" value="TonB_dep_Rec_b-barrel"/>
    <property type="match status" value="1"/>
</dbReference>
<sequence length="878" mass="97138">MSQGYQNRITHLPRKKSKVAQAIISSLLIAPLLVNAAEEIAEEEVEVMTVTAQKRVQNIMKVPVTVDSVSEETIKQSGSVMLDDIDKFIPGFDFSGGDVTQAGVTMRGVSSPNISVGGDPSTATFFDGVYMPRAAQNVLFSDMQRVEVLKGPQGTLFGKNAAMGVVNMIPNAPEDDTYGFIKGTFGSDSMQRIEGMFNFAISDSVYVRMNGLSNKQDGYIKNVAQSPLNSKNSGDGGEKGHQAARVAVKWDISSRTNVQLSYDWDKLDQAPGAAIGLSPYAENPTDPFANTFANDVVNGGESRDMTATTFKLNHEFNDQWSMMFISSFREWETSNRIDEDGTAEVSRYLDTDNHEDSNIFYNELQVNYNSADFNYVGGITYSKEEVHQTTFINTTTDTAARLVSGQLNDQLSAGVRQEFAGAIGVNPDDVPQETVDFLLSQYGLPLEHMWDPEQWAATLNVMGAAGDIMDYLAYIGVVPPGTPLTADIVSLTGDATYDIVAQQMGIAEIFGPSYANQMWSENFINNGEFISYGIYSDFDFQLSDKWNVFFGLRYSEDEKDFSWQVSETQFAQVRPGVSNILFPAREQLWQSKTWNKTTGRLGAGYIINDDHMIFASVATGYKAGGFDSLNSPHSESDGSIIIDPNTGEIVDVAFAPEESVNYEFGYKGIVFEDIITTFSLYHNVLDDRQVSINSKPPGQSQALPTIVNQDMTIDGFELSMNWQMTDTLSTGFVTEVRQIDSSTEAFYNDSGTLIEEGTEANDSNTSYTLMLDWEPDISTGYAVVHVDYVFRENARGLEIGNDEWVNDIPHYFDDTKLLNARISWLNDDETIEIGLWGKNLLDNRYTGFPGGRTKDILGTGYTSVNKGMETGIDIKYSF</sequence>
<dbReference type="InterPro" id="IPR039426">
    <property type="entry name" value="TonB-dep_rcpt-like"/>
</dbReference>
<accession>A0ABU3A078</accession>
<dbReference type="PROSITE" id="PS52016">
    <property type="entry name" value="TONB_DEPENDENT_REC_3"/>
    <property type="match status" value="1"/>
</dbReference>
<evidence type="ECO:0000313" key="16">
    <source>
        <dbReference type="EMBL" id="MDT0603576.1"/>
    </source>
</evidence>
<evidence type="ECO:0000256" key="4">
    <source>
        <dbReference type="ARBA" id="ARBA00022496"/>
    </source>
</evidence>
<keyword evidence="17" id="KW-1185">Reference proteome</keyword>
<comment type="caution">
    <text evidence="16">The sequence shown here is derived from an EMBL/GenBank/DDBJ whole genome shotgun (WGS) entry which is preliminary data.</text>
</comment>
<evidence type="ECO:0000313" key="17">
    <source>
        <dbReference type="Proteomes" id="UP001266357"/>
    </source>
</evidence>
<dbReference type="Proteomes" id="UP001266357">
    <property type="component" value="Unassembled WGS sequence"/>
</dbReference>
<keyword evidence="3 11" id="KW-1134">Transmembrane beta strand</keyword>
<dbReference type="RefSeq" id="WP_311579977.1">
    <property type="nucleotide sequence ID" value="NZ_JAVRIF010000003.1"/>
</dbReference>
<keyword evidence="8 12" id="KW-0798">TonB box</keyword>
<keyword evidence="6" id="KW-0408">Iron</keyword>
<dbReference type="PANTHER" id="PTHR32552">
    <property type="entry name" value="FERRICHROME IRON RECEPTOR-RELATED"/>
    <property type="match status" value="1"/>
</dbReference>
<evidence type="ECO:0000256" key="10">
    <source>
        <dbReference type="ARBA" id="ARBA00023237"/>
    </source>
</evidence>
<evidence type="ECO:0000256" key="1">
    <source>
        <dbReference type="ARBA" id="ARBA00004571"/>
    </source>
</evidence>
<protein>
    <submittedName>
        <fullName evidence="16">TonB-dependent receptor</fullName>
    </submittedName>
</protein>
<comment type="similarity">
    <text evidence="11 12">Belongs to the TonB-dependent receptor family.</text>
</comment>
<feature type="domain" description="TonB-dependent receptor-like beta-barrel" evidence="14">
    <location>
        <begin position="507"/>
        <end position="840"/>
    </location>
</feature>
<evidence type="ECO:0000256" key="13">
    <source>
        <dbReference type="SAM" id="SignalP"/>
    </source>
</evidence>
<keyword evidence="4" id="KW-0410">Iron transport</keyword>